<dbReference type="InterPro" id="IPR011992">
    <property type="entry name" value="EF-hand-dom_pair"/>
</dbReference>
<feature type="compositionally biased region" description="Low complexity" evidence="2">
    <location>
        <begin position="104"/>
        <end position="120"/>
    </location>
</feature>
<feature type="compositionally biased region" description="Polar residues" evidence="2">
    <location>
        <begin position="1000"/>
        <end position="1011"/>
    </location>
</feature>
<evidence type="ECO:0000256" key="1">
    <source>
        <dbReference type="ARBA" id="ARBA00022837"/>
    </source>
</evidence>
<evidence type="ECO:0000256" key="2">
    <source>
        <dbReference type="SAM" id="MobiDB-lite"/>
    </source>
</evidence>
<feature type="compositionally biased region" description="Polar residues" evidence="2">
    <location>
        <begin position="938"/>
        <end position="949"/>
    </location>
</feature>
<organism evidence="4">
    <name type="scientific">Dunaliella tertiolecta</name>
    <name type="common">Green alga</name>
    <dbReference type="NCBI Taxonomy" id="3047"/>
    <lineage>
        <taxon>Eukaryota</taxon>
        <taxon>Viridiplantae</taxon>
        <taxon>Chlorophyta</taxon>
        <taxon>core chlorophytes</taxon>
        <taxon>Chlorophyceae</taxon>
        <taxon>CS clade</taxon>
        <taxon>Chlamydomonadales</taxon>
        <taxon>Dunaliellaceae</taxon>
        <taxon>Dunaliella</taxon>
    </lineage>
</organism>
<evidence type="ECO:0000259" key="3">
    <source>
        <dbReference type="PROSITE" id="PS50222"/>
    </source>
</evidence>
<feature type="compositionally biased region" description="Low complexity" evidence="2">
    <location>
        <begin position="889"/>
        <end position="919"/>
    </location>
</feature>
<dbReference type="CDD" id="cd00051">
    <property type="entry name" value="EFh"/>
    <property type="match status" value="1"/>
</dbReference>
<feature type="region of interest" description="Disordered" evidence="2">
    <location>
        <begin position="770"/>
        <end position="813"/>
    </location>
</feature>
<feature type="compositionally biased region" description="Basic and acidic residues" evidence="2">
    <location>
        <begin position="950"/>
        <end position="963"/>
    </location>
</feature>
<dbReference type="GO" id="GO:0005509">
    <property type="term" value="F:calcium ion binding"/>
    <property type="evidence" value="ECO:0007669"/>
    <property type="project" value="InterPro"/>
</dbReference>
<dbReference type="PROSITE" id="PS00018">
    <property type="entry name" value="EF_HAND_1"/>
    <property type="match status" value="2"/>
</dbReference>
<feature type="region of interest" description="Disordered" evidence="2">
    <location>
        <begin position="832"/>
        <end position="1175"/>
    </location>
</feature>
<feature type="compositionally biased region" description="Basic and acidic residues" evidence="2">
    <location>
        <begin position="1349"/>
        <end position="1358"/>
    </location>
</feature>
<dbReference type="Gene3D" id="1.10.238.10">
    <property type="entry name" value="EF-hand"/>
    <property type="match status" value="1"/>
</dbReference>
<dbReference type="SUPFAM" id="SSF47473">
    <property type="entry name" value="EF-hand"/>
    <property type="match status" value="1"/>
</dbReference>
<dbReference type="EMBL" id="HBIP01020902">
    <property type="protein sequence ID" value="CAE0497379.1"/>
    <property type="molecule type" value="Transcribed_RNA"/>
</dbReference>
<dbReference type="PROSITE" id="PS50222">
    <property type="entry name" value="EF_HAND_2"/>
    <property type="match status" value="2"/>
</dbReference>
<feature type="compositionally biased region" description="Polar residues" evidence="2">
    <location>
        <begin position="1112"/>
        <end position="1122"/>
    </location>
</feature>
<name>A0A7S3QZ21_DUNTE</name>
<feature type="compositionally biased region" description="Pro residues" evidence="2">
    <location>
        <begin position="90"/>
        <end position="103"/>
    </location>
</feature>
<dbReference type="Pfam" id="PF13499">
    <property type="entry name" value="EF-hand_7"/>
    <property type="match status" value="1"/>
</dbReference>
<feature type="region of interest" description="Disordered" evidence="2">
    <location>
        <begin position="82"/>
        <end position="154"/>
    </location>
</feature>
<feature type="domain" description="EF-hand" evidence="3">
    <location>
        <begin position="461"/>
        <end position="494"/>
    </location>
</feature>
<dbReference type="SMART" id="SM00054">
    <property type="entry name" value="EFh"/>
    <property type="match status" value="2"/>
</dbReference>
<sequence>MYGTWNKSVRKKSYIPGDGLLIDVSAEQWHAGALKSRSRVPAKACGVSLAFLQRLQESLEDLDLEGKARTTSAVVRQLLSPAGLLQPSAPRSPTPPPGQPSPSPDKAQPQQQPAQQQPQQRGSESGANKGKADDPQGGATDSPQQPSSKARVLSKSMQSFAVQVPPLAKEVRTRLWDLIDPHWCGKPSYYVCYAWKGDFLEMLETVVDRVSRQPDHKEEISEGEFTVDLNAIYVWLDVLALPQQYLGSAASPEGPVFGPPQGAFDLKSVREVVHACERGVVLMIDREMAVINRAWCLFEVWLAAYYCPQDNSTYRVYAAIPTGIDVDVLLTLLNSCMSGLDLARTSSSKPEDKNQILMEVRHSAGQKRMQALTGESIVRAARGWLRWSGEPQDMAQYVALMLRSKEYAQLQYVLNAVDEIHDDEATLKEIRDLFKIYDEDGTGSLEEDEFEQVLALAGFSKEESKSIFKQVDTDGGGSVELDEFEAWWIQSQREQNRSCRPKPDLTVPALVKNLQNLAAMLKRKDCEDSAESILKLTSEFEACATGPRSPFPDGALPPCQVYGDWQSCASTLGFKITFNDLRPALRALHGLLMANVDLLPLEASPAALLPSPNSLGSDLKLQKAALAWFMALMAELLSRNPATLREADFFMKEALDLSIPEEHDAIASQHNAFDGAIAKARKGALKNDAQMESIVTDMVRVKHGKDTIISNKLVAEAYVSLSTWMAAKKGKTFKSDGSKSKEKAKSEARIQSVVEFTNSYLSMNSLADAASGPSRLLPDHHEEDSPVDAGKRPMYQRGASPPPEPQTTRSHGERAYTLGVACRAAMEYVKRGGQVEKEDSEEDSKMSVEGTSDETQEAALSTDEQSDGAELFDKFQKQEGKRRRVPLPGKQQQSKQAKGAPDLSSSKSSGSLRRASLLKNQPPSENGEEREGKADSPGESSPSNSQQQLGEERFSPRPPDPRYADGPSSDSQAQRQPRVPQGSAFAGTAQVRRSSVHMPVSSSEAQVSLASDQPVGRSAELPKMSGLPRHMTSDQDRSNIGPLPSVSPRQGSGSFSGASSTQHPSAFGLAHAHSNRSTGAHNDLVLPQLMESKPPAGWERGQSDLQARESNSKTLPQLSTKHSPSSSKPPMLDRVKDMFTRGPTASLIGSPRTHDNSSAEPQQSPPASLPTAFANSMGNNFAQRMAAAKEQPRVSMHSAQPEVTLHDLEALRHRRSLQAKASCIERHAVECTERSSSVTALDQREKGSRDFHHNIPSFFKGSPGVSDLRSHLSNKALSSPQLMLPGDATQAKSSRLREGSGGGNYKGSALSPKTARTYNEAGSSSKWLSRLSGTGLPGLTKPKPPQDPPVHEEKLDSF</sequence>
<gene>
    <name evidence="4" type="ORF">DTER00134_LOCUS12452</name>
</gene>
<reference evidence="4" key="1">
    <citation type="submission" date="2021-01" db="EMBL/GenBank/DDBJ databases">
        <authorList>
            <person name="Corre E."/>
            <person name="Pelletier E."/>
            <person name="Niang G."/>
            <person name="Scheremetjew M."/>
            <person name="Finn R."/>
            <person name="Kale V."/>
            <person name="Holt S."/>
            <person name="Cochrane G."/>
            <person name="Meng A."/>
            <person name="Brown T."/>
            <person name="Cohen L."/>
        </authorList>
    </citation>
    <scope>NUCLEOTIDE SEQUENCE</scope>
    <source>
        <strain evidence="4">CCMP1320</strain>
    </source>
</reference>
<feature type="compositionally biased region" description="Basic and acidic residues" evidence="2">
    <location>
        <begin position="1242"/>
        <end position="1253"/>
    </location>
</feature>
<dbReference type="InterPro" id="IPR018247">
    <property type="entry name" value="EF_Hand_1_Ca_BS"/>
</dbReference>
<feature type="compositionally biased region" description="Polar residues" evidence="2">
    <location>
        <begin position="1314"/>
        <end position="1327"/>
    </location>
</feature>
<feature type="compositionally biased region" description="Basic and acidic residues" evidence="2">
    <location>
        <begin position="927"/>
        <end position="936"/>
    </location>
</feature>
<feature type="compositionally biased region" description="Polar residues" evidence="2">
    <location>
        <begin position="1047"/>
        <end position="1064"/>
    </location>
</feature>
<keyword evidence="1" id="KW-0106">Calcium</keyword>
<feature type="region of interest" description="Disordered" evidence="2">
    <location>
        <begin position="1277"/>
        <end position="1358"/>
    </location>
</feature>
<feature type="domain" description="EF-hand" evidence="3">
    <location>
        <begin position="425"/>
        <end position="460"/>
    </location>
</feature>
<feature type="compositionally biased region" description="Polar residues" evidence="2">
    <location>
        <begin position="139"/>
        <end position="148"/>
    </location>
</feature>
<accession>A0A7S3QZ21</accession>
<feature type="region of interest" description="Disordered" evidence="2">
    <location>
        <begin position="1236"/>
        <end position="1255"/>
    </location>
</feature>
<proteinExistence type="predicted"/>
<dbReference type="InterPro" id="IPR002048">
    <property type="entry name" value="EF_hand_dom"/>
</dbReference>
<protein>
    <recommendedName>
        <fullName evidence="3">EF-hand domain-containing protein</fullName>
    </recommendedName>
</protein>
<evidence type="ECO:0000313" key="4">
    <source>
        <dbReference type="EMBL" id="CAE0497379.1"/>
    </source>
</evidence>